<organism evidence="8 9">
    <name type="scientific">Vanilla planifolia</name>
    <name type="common">Vanilla</name>
    <dbReference type="NCBI Taxonomy" id="51239"/>
    <lineage>
        <taxon>Eukaryota</taxon>
        <taxon>Viridiplantae</taxon>
        <taxon>Streptophyta</taxon>
        <taxon>Embryophyta</taxon>
        <taxon>Tracheophyta</taxon>
        <taxon>Spermatophyta</taxon>
        <taxon>Magnoliopsida</taxon>
        <taxon>Liliopsida</taxon>
        <taxon>Asparagales</taxon>
        <taxon>Orchidaceae</taxon>
        <taxon>Vanilloideae</taxon>
        <taxon>Vanilleae</taxon>
        <taxon>Vanilla</taxon>
    </lineage>
</organism>
<dbReference type="PROSITE" id="PS50811">
    <property type="entry name" value="WRKY"/>
    <property type="match status" value="1"/>
</dbReference>
<feature type="domain" description="WRKY" evidence="7">
    <location>
        <begin position="115"/>
        <end position="180"/>
    </location>
</feature>
<dbReference type="SUPFAM" id="SSF118290">
    <property type="entry name" value="WRKY DNA-binding domain"/>
    <property type="match status" value="1"/>
</dbReference>
<evidence type="ECO:0000256" key="3">
    <source>
        <dbReference type="ARBA" id="ARBA00023125"/>
    </source>
</evidence>
<evidence type="ECO:0000313" key="8">
    <source>
        <dbReference type="EMBL" id="KAG0486505.1"/>
    </source>
</evidence>
<dbReference type="PANTHER" id="PTHR31221:SF283">
    <property type="entry name" value="WRKY DOMAIN-CONTAINING PROTEIN"/>
    <property type="match status" value="1"/>
</dbReference>
<keyword evidence="5" id="KW-0539">Nucleus</keyword>
<feature type="region of interest" description="Disordered" evidence="6">
    <location>
        <begin position="169"/>
        <end position="193"/>
    </location>
</feature>
<comment type="subcellular location">
    <subcellularLocation>
        <location evidence="1">Nucleus</location>
    </subcellularLocation>
</comment>
<dbReference type="InterPro" id="IPR036576">
    <property type="entry name" value="WRKY_dom_sf"/>
</dbReference>
<gene>
    <name evidence="8" type="ORF">HPP92_008600</name>
</gene>
<evidence type="ECO:0000259" key="7">
    <source>
        <dbReference type="PROSITE" id="PS50811"/>
    </source>
</evidence>
<dbReference type="FunFam" id="2.20.25.80:FF:000003">
    <property type="entry name" value="WRKY transcription factor 57"/>
    <property type="match status" value="1"/>
</dbReference>
<proteinExistence type="predicted"/>
<name>A0A835V7D4_VANPL</name>
<evidence type="ECO:0000256" key="4">
    <source>
        <dbReference type="ARBA" id="ARBA00023163"/>
    </source>
</evidence>
<dbReference type="PANTHER" id="PTHR31221">
    <property type="entry name" value="WRKY TRANSCRIPTION FACTOR PROTEIN 1-RELATED"/>
    <property type="match status" value="1"/>
</dbReference>
<dbReference type="GO" id="GO:0005634">
    <property type="term" value="C:nucleus"/>
    <property type="evidence" value="ECO:0007669"/>
    <property type="project" value="UniProtKB-SubCell"/>
</dbReference>
<dbReference type="GO" id="GO:0003700">
    <property type="term" value="F:DNA-binding transcription factor activity"/>
    <property type="evidence" value="ECO:0007669"/>
    <property type="project" value="InterPro"/>
</dbReference>
<keyword evidence="2" id="KW-0805">Transcription regulation</keyword>
<evidence type="ECO:0000256" key="5">
    <source>
        <dbReference type="ARBA" id="ARBA00023242"/>
    </source>
</evidence>
<dbReference type="EMBL" id="JADCNM010000004">
    <property type="protein sequence ID" value="KAG0486505.1"/>
    <property type="molecule type" value="Genomic_DNA"/>
</dbReference>
<reference evidence="8 9" key="1">
    <citation type="journal article" date="2020" name="Nat. Food">
        <title>A phased Vanilla planifolia genome enables genetic improvement of flavour and production.</title>
        <authorList>
            <person name="Hasing T."/>
            <person name="Tang H."/>
            <person name="Brym M."/>
            <person name="Khazi F."/>
            <person name="Huang T."/>
            <person name="Chambers A.H."/>
        </authorList>
    </citation>
    <scope>NUCLEOTIDE SEQUENCE [LARGE SCALE GENOMIC DNA]</scope>
    <source>
        <tissue evidence="8">Leaf</tissue>
    </source>
</reference>
<comment type="caution">
    <text evidence="8">The sequence shown here is derived from an EMBL/GenBank/DDBJ whole genome shotgun (WGS) entry which is preliminary data.</text>
</comment>
<dbReference type="Gene3D" id="2.20.25.80">
    <property type="entry name" value="WRKY domain"/>
    <property type="match status" value="1"/>
</dbReference>
<evidence type="ECO:0000256" key="6">
    <source>
        <dbReference type="SAM" id="MobiDB-lite"/>
    </source>
</evidence>
<evidence type="ECO:0000256" key="2">
    <source>
        <dbReference type="ARBA" id="ARBA00023015"/>
    </source>
</evidence>
<dbReference type="Pfam" id="PF03106">
    <property type="entry name" value="WRKY"/>
    <property type="match status" value="1"/>
</dbReference>
<sequence>MLPWFMAALLEVIDRSSMLSSYQLSDFFDGDDGNYSAGFSTRRQPELDVYDYASVADSQLFHESFLSCPTKPAKTEPKWASKADEQRTEQLAINGNGEKRKRDKAAFRIGFRTKSEVEIMDDGFKWRKYGKKAVKNSPSPRNYYRCTSPFCGVKKRVERDRNDPNYVITTYEGTHNHENPDSNRPPRSRTKGR</sequence>
<dbReference type="OrthoDB" id="693960at2759"/>
<accession>A0A835V7D4</accession>
<dbReference type="AlphaFoldDB" id="A0A835V7D4"/>
<protein>
    <recommendedName>
        <fullName evidence="7">WRKY domain-containing protein</fullName>
    </recommendedName>
</protein>
<evidence type="ECO:0000313" key="9">
    <source>
        <dbReference type="Proteomes" id="UP000639772"/>
    </source>
</evidence>
<keyword evidence="4" id="KW-0804">Transcription</keyword>
<dbReference type="SMART" id="SM00774">
    <property type="entry name" value="WRKY"/>
    <property type="match status" value="1"/>
</dbReference>
<keyword evidence="3" id="KW-0238">DNA-binding</keyword>
<dbReference type="InterPro" id="IPR003657">
    <property type="entry name" value="WRKY_dom"/>
</dbReference>
<dbReference type="Proteomes" id="UP000639772">
    <property type="component" value="Unassembled WGS sequence"/>
</dbReference>
<evidence type="ECO:0000256" key="1">
    <source>
        <dbReference type="ARBA" id="ARBA00004123"/>
    </source>
</evidence>
<dbReference type="GO" id="GO:0043565">
    <property type="term" value="F:sequence-specific DNA binding"/>
    <property type="evidence" value="ECO:0007669"/>
    <property type="project" value="InterPro"/>
</dbReference>
<dbReference type="InterPro" id="IPR044810">
    <property type="entry name" value="WRKY_plant"/>
</dbReference>